<protein>
    <submittedName>
        <fullName evidence="2">Uncharacterized protein</fullName>
    </submittedName>
</protein>
<proteinExistence type="predicted"/>
<feature type="region of interest" description="Disordered" evidence="1">
    <location>
        <begin position="58"/>
        <end position="79"/>
    </location>
</feature>
<evidence type="ECO:0000313" key="2">
    <source>
        <dbReference type="EMBL" id="QJA91914.1"/>
    </source>
</evidence>
<evidence type="ECO:0000256" key="1">
    <source>
        <dbReference type="SAM" id="MobiDB-lite"/>
    </source>
</evidence>
<gene>
    <name evidence="2" type="ORF">MM415B03233_0013</name>
</gene>
<name>A0A6M3LEZ9_9ZZZZ</name>
<reference evidence="2" key="1">
    <citation type="submission" date="2020-03" db="EMBL/GenBank/DDBJ databases">
        <title>The deep terrestrial virosphere.</title>
        <authorList>
            <person name="Holmfeldt K."/>
            <person name="Nilsson E."/>
            <person name="Simone D."/>
            <person name="Lopez-Fernandez M."/>
            <person name="Wu X."/>
            <person name="de Brujin I."/>
            <person name="Lundin D."/>
            <person name="Andersson A."/>
            <person name="Bertilsson S."/>
            <person name="Dopson M."/>
        </authorList>
    </citation>
    <scope>NUCLEOTIDE SEQUENCE</scope>
    <source>
        <strain evidence="2">MM415B03233</strain>
    </source>
</reference>
<dbReference type="AlphaFoldDB" id="A0A6M3LEZ9"/>
<sequence length="79" mass="8786">MTTKNEMIRNVRKFCGECMGGDRASTAMLPIKNPADVEGCTALECIWFDFRMGHDPNPNKNKVLAGKERGFPASKEHSV</sequence>
<organism evidence="2">
    <name type="scientific">viral metagenome</name>
    <dbReference type="NCBI Taxonomy" id="1070528"/>
    <lineage>
        <taxon>unclassified sequences</taxon>
        <taxon>metagenomes</taxon>
        <taxon>organismal metagenomes</taxon>
    </lineage>
</organism>
<dbReference type="EMBL" id="MT143023">
    <property type="protein sequence ID" value="QJA91914.1"/>
    <property type="molecule type" value="Genomic_DNA"/>
</dbReference>
<feature type="compositionally biased region" description="Basic and acidic residues" evidence="1">
    <location>
        <begin position="65"/>
        <end position="79"/>
    </location>
</feature>
<accession>A0A6M3LEZ9</accession>